<keyword evidence="2" id="KW-0963">Cytoplasm</keyword>
<dbReference type="GeneID" id="94336956"/>
<dbReference type="GO" id="GO:0005634">
    <property type="term" value="C:nucleus"/>
    <property type="evidence" value="ECO:0007669"/>
    <property type="project" value="TreeGrafter"/>
</dbReference>
<dbReference type="GO" id="GO:0005737">
    <property type="term" value="C:cytoplasm"/>
    <property type="evidence" value="ECO:0007669"/>
    <property type="project" value="UniProtKB-SubCell"/>
</dbReference>
<comment type="subcellular location">
    <subcellularLocation>
        <location evidence="1">Cytoplasm</location>
    </subcellularLocation>
</comment>
<keyword evidence="5" id="KW-1185">Reference proteome</keyword>
<organism evidence="4 5">
    <name type="scientific">Babesia duncani</name>
    <dbReference type="NCBI Taxonomy" id="323732"/>
    <lineage>
        <taxon>Eukaryota</taxon>
        <taxon>Sar</taxon>
        <taxon>Alveolata</taxon>
        <taxon>Apicomplexa</taxon>
        <taxon>Aconoidasida</taxon>
        <taxon>Piroplasmida</taxon>
        <taxon>Babesiidae</taxon>
        <taxon>Babesia</taxon>
    </lineage>
</organism>
<dbReference type="InterPro" id="IPR011129">
    <property type="entry name" value="CSD"/>
</dbReference>
<comment type="caution">
    <text evidence="4">The sequence shown here is derived from an EMBL/GenBank/DDBJ whole genome shotgun (WGS) entry which is preliminary data.</text>
</comment>
<dbReference type="SMART" id="SM00357">
    <property type="entry name" value="CSP"/>
    <property type="match status" value="1"/>
</dbReference>
<dbReference type="PROSITE" id="PS00352">
    <property type="entry name" value="CSD_1"/>
    <property type="match status" value="1"/>
</dbReference>
<dbReference type="InterPro" id="IPR012340">
    <property type="entry name" value="NA-bd_OB-fold"/>
</dbReference>
<dbReference type="InterPro" id="IPR051373">
    <property type="entry name" value="Lin-28_RNA-binding"/>
</dbReference>
<name>A0AAD9UNV0_9APIC</name>
<dbReference type="InterPro" id="IPR019844">
    <property type="entry name" value="CSD_CS"/>
</dbReference>
<dbReference type="PANTHER" id="PTHR46109">
    <property type="entry name" value="PROTEIN LIN-28"/>
    <property type="match status" value="1"/>
</dbReference>
<accession>A0AAD9UNV0</accession>
<dbReference type="KEGG" id="bdw:94336956"/>
<reference evidence="4" key="1">
    <citation type="journal article" date="2023" name="Nat. Microbiol.">
        <title>Babesia duncani multi-omics identifies virulence factors and drug targets.</title>
        <authorList>
            <person name="Singh P."/>
            <person name="Lonardi S."/>
            <person name="Liang Q."/>
            <person name="Vydyam P."/>
            <person name="Khabirova E."/>
            <person name="Fang T."/>
            <person name="Gihaz S."/>
            <person name="Thekkiniath J."/>
            <person name="Munshi M."/>
            <person name="Abel S."/>
            <person name="Ciampossin L."/>
            <person name="Batugedara G."/>
            <person name="Gupta M."/>
            <person name="Lu X.M."/>
            <person name="Lenz T."/>
            <person name="Chakravarty S."/>
            <person name="Cornillot E."/>
            <person name="Hu Y."/>
            <person name="Ma W."/>
            <person name="Gonzalez L.M."/>
            <person name="Sanchez S."/>
            <person name="Estrada K."/>
            <person name="Sanchez-Flores A."/>
            <person name="Montero E."/>
            <person name="Harb O.S."/>
            <person name="Le Roch K.G."/>
            <person name="Mamoun C.B."/>
        </authorList>
    </citation>
    <scope>NUCLEOTIDE SEQUENCE</scope>
    <source>
        <strain evidence="4">WA1</strain>
    </source>
</reference>
<protein>
    <submittedName>
        <fullName evidence="4">Bifunctional Cold-shock protein</fullName>
    </submittedName>
</protein>
<dbReference type="Gene3D" id="2.40.50.140">
    <property type="entry name" value="Nucleic acid-binding proteins"/>
    <property type="match status" value="1"/>
</dbReference>
<evidence type="ECO:0000256" key="2">
    <source>
        <dbReference type="ARBA" id="ARBA00022490"/>
    </source>
</evidence>
<dbReference type="PANTHER" id="PTHR46109:SF1">
    <property type="entry name" value="PROTEIN LIN-28 HOMOLOG"/>
    <property type="match status" value="1"/>
</dbReference>
<dbReference type="EMBL" id="JALLKP010000003">
    <property type="protein sequence ID" value="KAK2196060.1"/>
    <property type="molecule type" value="Genomic_DNA"/>
</dbReference>
<dbReference type="Proteomes" id="UP001214638">
    <property type="component" value="Unassembled WGS sequence"/>
</dbReference>
<dbReference type="Pfam" id="PF00313">
    <property type="entry name" value="CSD"/>
    <property type="match status" value="1"/>
</dbReference>
<dbReference type="InterPro" id="IPR002059">
    <property type="entry name" value="CSP_DNA-bd"/>
</dbReference>
<dbReference type="AlphaFoldDB" id="A0AAD9UNV0"/>
<evidence type="ECO:0000313" key="4">
    <source>
        <dbReference type="EMBL" id="KAK2196060.1"/>
    </source>
</evidence>
<evidence type="ECO:0000313" key="5">
    <source>
        <dbReference type="Proteomes" id="UP001214638"/>
    </source>
</evidence>
<dbReference type="PROSITE" id="PS51857">
    <property type="entry name" value="CSD_2"/>
    <property type="match status" value="1"/>
</dbReference>
<dbReference type="SUPFAM" id="SSF50249">
    <property type="entry name" value="Nucleic acid-binding proteins"/>
    <property type="match status" value="1"/>
</dbReference>
<evidence type="ECO:0000259" key="3">
    <source>
        <dbReference type="PROSITE" id="PS51857"/>
    </source>
</evidence>
<dbReference type="RefSeq" id="XP_067802902.1">
    <property type="nucleotide sequence ID" value="XM_067947680.1"/>
</dbReference>
<dbReference type="GO" id="GO:0031054">
    <property type="term" value="P:pre-miRNA processing"/>
    <property type="evidence" value="ECO:0007669"/>
    <property type="project" value="TreeGrafter"/>
</dbReference>
<dbReference type="CDD" id="cd04458">
    <property type="entry name" value="CSP_CDS"/>
    <property type="match status" value="1"/>
</dbReference>
<feature type="domain" description="CSD" evidence="3">
    <location>
        <begin position="3"/>
        <end position="67"/>
    </location>
</feature>
<sequence>MSRVGGKCKWFNSKKGYGFLTLDSGEDVFVHQSEIHAVGFRSLAENERVECEVIMEDDKKKAIRVTGPHGEYVKGADVKFRQPMEQFQSFPRQQYHGSRFD</sequence>
<evidence type="ECO:0000256" key="1">
    <source>
        <dbReference type="ARBA" id="ARBA00004496"/>
    </source>
</evidence>
<gene>
    <name evidence="4" type="ORF">BdWA1_002659</name>
</gene>
<proteinExistence type="predicted"/>
<dbReference type="PRINTS" id="PR00050">
    <property type="entry name" value="COLDSHOCK"/>
</dbReference>
<dbReference type="GO" id="GO:0003729">
    <property type="term" value="F:mRNA binding"/>
    <property type="evidence" value="ECO:0007669"/>
    <property type="project" value="TreeGrafter"/>
</dbReference>